<accession>A0ABX0U6D4</accession>
<sequence length="87" mass="9775">MITEKILGNKSDASFKESTSSDKPIRSVVKAVSWRVVGTLDTLLVSWYATGNLSMASSIASIDFVTKMILYFFHERAWNAIKWGKNE</sequence>
<evidence type="ECO:0000313" key="4">
    <source>
        <dbReference type="Proteomes" id="UP000745859"/>
    </source>
</evidence>
<feature type="compositionally biased region" description="Basic and acidic residues" evidence="1">
    <location>
        <begin position="13"/>
        <end position="23"/>
    </location>
</feature>
<gene>
    <name evidence="3" type="ORF">FHR24_000838</name>
</gene>
<evidence type="ECO:0000259" key="2">
    <source>
        <dbReference type="Pfam" id="PF09834"/>
    </source>
</evidence>
<dbReference type="Proteomes" id="UP000745859">
    <property type="component" value="Unassembled WGS sequence"/>
</dbReference>
<dbReference type="Pfam" id="PF09834">
    <property type="entry name" value="DUF2061"/>
    <property type="match status" value="1"/>
</dbReference>
<feature type="domain" description="DUF2061" evidence="2">
    <location>
        <begin position="28"/>
        <end position="79"/>
    </location>
</feature>
<organism evidence="3 4">
    <name type="scientific">Wenyingzhuangia heitensis</name>
    <dbReference type="NCBI Taxonomy" id="1487859"/>
    <lineage>
        <taxon>Bacteria</taxon>
        <taxon>Pseudomonadati</taxon>
        <taxon>Bacteroidota</taxon>
        <taxon>Flavobacteriia</taxon>
        <taxon>Flavobacteriales</taxon>
        <taxon>Flavobacteriaceae</taxon>
        <taxon>Wenyingzhuangia</taxon>
    </lineage>
</organism>
<name>A0ABX0U6D4_9FLAO</name>
<evidence type="ECO:0000313" key="3">
    <source>
        <dbReference type="EMBL" id="NIJ44399.1"/>
    </source>
</evidence>
<dbReference type="RefSeq" id="WP_167184296.1">
    <property type="nucleotide sequence ID" value="NZ_JAASQL010000001.1"/>
</dbReference>
<feature type="region of interest" description="Disordered" evidence="1">
    <location>
        <begin position="1"/>
        <end position="23"/>
    </location>
</feature>
<evidence type="ECO:0000256" key="1">
    <source>
        <dbReference type="SAM" id="MobiDB-lite"/>
    </source>
</evidence>
<keyword evidence="4" id="KW-1185">Reference proteome</keyword>
<proteinExistence type="predicted"/>
<protein>
    <submittedName>
        <fullName evidence="3">Membrane protein</fullName>
    </submittedName>
</protein>
<comment type="caution">
    <text evidence="3">The sequence shown here is derived from an EMBL/GenBank/DDBJ whole genome shotgun (WGS) entry which is preliminary data.</text>
</comment>
<dbReference type="EMBL" id="JAASQL010000001">
    <property type="protein sequence ID" value="NIJ44399.1"/>
    <property type="molecule type" value="Genomic_DNA"/>
</dbReference>
<dbReference type="InterPro" id="IPR018638">
    <property type="entry name" value="DUF2061_membrane"/>
</dbReference>
<reference evidence="3 4" key="1">
    <citation type="submission" date="2020-03" db="EMBL/GenBank/DDBJ databases">
        <title>Genomic Encyclopedia of Type Strains, Phase IV (KMG-IV): sequencing the most valuable type-strain genomes for metagenomic binning, comparative biology and taxonomic classification.</title>
        <authorList>
            <person name="Goeker M."/>
        </authorList>
    </citation>
    <scope>NUCLEOTIDE SEQUENCE [LARGE SCALE GENOMIC DNA]</scope>
    <source>
        <strain evidence="3 4">DSM 101599</strain>
    </source>
</reference>